<dbReference type="Proteomes" id="UP000534783">
    <property type="component" value="Unassembled WGS sequence"/>
</dbReference>
<evidence type="ECO:0000256" key="6">
    <source>
        <dbReference type="HAMAP-Rule" id="MF_02207"/>
    </source>
</evidence>
<comment type="subcellular location">
    <subcellularLocation>
        <location evidence="6">Cytoplasm</location>
    </subcellularLocation>
    <text evidence="6">Membrane-associated.</text>
</comment>
<dbReference type="NCBIfam" id="NF010539">
    <property type="entry name" value="PRK13927.1"/>
    <property type="match status" value="1"/>
</dbReference>
<dbReference type="PRINTS" id="PR01652">
    <property type="entry name" value="SHAPEPROTEIN"/>
</dbReference>
<name>A0A7X6I9K1_9BACT</name>
<evidence type="ECO:0000256" key="1">
    <source>
        <dbReference type="ARBA" id="ARBA00022490"/>
    </source>
</evidence>
<keyword evidence="3 6" id="KW-0067">ATP-binding</keyword>
<comment type="similarity">
    <text evidence="5 6">Belongs to the FtsA/MreB family.</text>
</comment>
<dbReference type="HAMAP" id="MF_02207">
    <property type="entry name" value="MreB"/>
    <property type="match status" value="1"/>
</dbReference>
<keyword evidence="1 6" id="KW-0963">Cytoplasm</keyword>
<comment type="subunit">
    <text evidence="6">Forms polymers.</text>
</comment>
<evidence type="ECO:0000313" key="8">
    <source>
        <dbReference type="Proteomes" id="UP000534783"/>
    </source>
</evidence>
<dbReference type="Gene3D" id="3.30.420.40">
    <property type="match status" value="2"/>
</dbReference>
<dbReference type="SUPFAM" id="SSF53067">
    <property type="entry name" value="Actin-like ATPase domain"/>
    <property type="match status" value="2"/>
</dbReference>
<evidence type="ECO:0000256" key="5">
    <source>
        <dbReference type="ARBA" id="ARBA00023458"/>
    </source>
</evidence>
<dbReference type="GO" id="GO:0005524">
    <property type="term" value="F:ATP binding"/>
    <property type="evidence" value="ECO:0007669"/>
    <property type="project" value="UniProtKB-KW"/>
</dbReference>
<feature type="binding site" evidence="6">
    <location>
        <begin position="300"/>
        <end position="303"/>
    </location>
    <ligand>
        <name>ATP</name>
        <dbReference type="ChEBI" id="CHEBI:30616"/>
    </ligand>
</feature>
<dbReference type="GO" id="GO:0008360">
    <property type="term" value="P:regulation of cell shape"/>
    <property type="evidence" value="ECO:0007669"/>
    <property type="project" value="UniProtKB-UniRule"/>
</dbReference>
<evidence type="ECO:0000256" key="4">
    <source>
        <dbReference type="ARBA" id="ARBA00022960"/>
    </source>
</evidence>
<dbReference type="RefSeq" id="WP_168058048.1">
    <property type="nucleotide sequence ID" value="NZ_VTOW01000001.1"/>
</dbReference>
<dbReference type="NCBIfam" id="TIGR00904">
    <property type="entry name" value="mreB"/>
    <property type="match status" value="1"/>
</dbReference>
<dbReference type="PANTHER" id="PTHR42749">
    <property type="entry name" value="CELL SHAPE-DETERMINING PROTEIN MREB"/>
    <property type="match status" value="1"/>
</dbReference>
<feature type="binding site" evidence="6">
    <location>
        <begin position="172"/>
        <end position="174"/>
    </location>
    <ligand>
        <name>ATP</name>
        <dbReference type="ChEBI" id="CHEBI:30616"/>
    </ligand>
</feature>
<evidence type="ECO:0000313" key="7">
    <source>
        <dbReference type="EMBL" id="NKE69761.1"/>
    </source>
</evidence>
<dbReference type="EMBL" id="VTOW01000001">
    <property type="protein sequence ID" value="NKE69761.1"/>
    <property type="molecule type" value="Genomic_DNA"/>
</dbReference>
<evidence type="ECO:0000256" key="3">
    <source>
        <dbReference type="ARBA" id="ARBA00022840"/>
    </source>
</evidence>
<dbReference type="GO" id="GO:0000902">
    <property type="term" value="P:cell morphogenesis"/>
    <property type="evidence" value="ECO:0007669"/>
    <property type="project" value="InterPro"/>
</dbReference>
<comment type="function">
    <text evidence="6">Forms membrane-associated dynamic filaments that are essential for cell shape determination. Acts by regulating cell wall synthesis and cell elongation, and thus cell shape. A feedback loop between cell geometry and MreB localization may maintain elongated cell shape by targeting cell wall growth to regions of negative cell wall curvature.</text>
</comment>
<dbReference type="PANTHER" id="PTHR42749:SF1">
    <property type="entry name" value="CELL SHAPE-DETERMINING PROTEIN MREB"/>
    <property type="match status" value="1"/>
</dbReference>
<feature type="binding site" evidence="6">
    <location>
        <begin position="220"/>
        <end position="223"/>
    </location>
    <ligand>
        <name>ATP</name>
        <dbReference type="ChEBI" id="CHEBI:30616"/>
    </ligand>
</feature>
<feature type="binding site" evidence="6">
    <location>
        <begin position="25"/>
        <end position="27"/>
    </location>
    <ligand>
        <name>ATP</name>
        <dbReference type="ChEBI" id="CHEBI:30616"/>
    </ligand>
</feature>
<dbReference type="InterPro" id="IPR004753">
    <property type="entry name" value="MreB"/>
</dbReference>
<comment type="caution">
    <text evidence="7">The sequence shown here is derived from an EMBL/GenBank/DDBJ whole genome shotgun (WGS) entry which is preliminary data.</text>
</comment>
<dbReference type="Pfam" id="PF06723">
    <property type="entry name" value="MreB_Mbl"/>
    <property type="match status" value="1"/>
</dbReference>
<organism evidence="7 8">
    <name type="scientific">Candidatus Manganitrophus noduliformans</name>
    <dbReference type="NCBI Taxonomy" id="2606439"/>
    <lineage>
        <taxon>Bacteria</taxon>
        <taxon>Pseudomonadati</taxon>
        <taxon>Nitrospirota</taxon>
        <taxon>Nitrospiria</taxon>
        <taxon>Candidatus Troglogloeales</taxon>
        <taxon>Candidatus Manganitrophaceae</taxon>
        <taxon>Candidatus Manganitrophus</taxon>
    </lineage>
</organism>
<gene>
    <name evidence="6" type="primary">mreB</name>
    <name evidence="7" type="ORF">MNODULE_03245</name>
</gene>
<dbReference type="AlphaFoldDB" id="A0A7X6I9K1"/>
<keyword evidence="4 6" id="KW-0133">Cell shape</keyword>
<keyword evidence="2 6" id="KW-0547">Nucleotide-binding</keyword>
<accession>A0A7X6I9K1</accession>
<dbReference type="InterPro" id="IPR043129">
    <property type="entry name" value="ATPase_NBD"/>
</dbReference>
<dbReference type="InterPro" id="IPR056546">
    <property type="entry name" value="MreB_MamK-like"/>
</dbReference>
<sequence length="349" mass="37117">MTRFNGRTPWSRPYGTADISIDLGTANTLVYIRGRGIVLNEPSVVAVREVAGGKQEVVAVGLEAKALVGKTPHSITTIRPIKEGVIADYDLAKEMLEHFIRRSRRPWQLAKPSIVVTLPHGVTEIEKRAVEEAGYSIGAKRILLIKEPIAAAIGAGLPVLEPIGNMLVDIGGGTTEVAVLSLAGIVYCHSVRVGGDAMDEKIIEMVKRKHRLYIGEQTAEKVKIALGSACSDGTVYRARIKGRDSVSGLPKIVEVTSEEIAEAIAVPLRAVVNAIKTALANTPPALAGDIVERGIIMTGGGALIRNMDIRLQRETGLPILIDKDALLSVALGGGKAIEDPELLEAISNS</sequence>
<keyword evidence="8" id="KW-1185">Reference proteome</keyword>
<dbReference type="CDD" id="cd10225">
    <property type="entry name" value="ASKHA_NBD_MreB-like"/>
    <property type="match status" value="1"/>
</dbReference>
<evidence type="ECO:0000256" key="2">
    <source>
        <dbReference type="ARBA" id="ARBA00022741"/>
    </source>
</evidence>
<dbReference type="GO" id="GO:0005737">
    <property type="term" value="C:cytoplasm"/>
    <property type="evidence" value="ECO:0007669"/>
    <property type="project" value="UniProtKB-SubCell"/>
</dbReference>
<protein>
    <recommendedName>
        <fullName evidence="6">Cell shape-determining protein MreB</fullName>
    </recommendedName>
</protein>
<proteinExistence type="inferred from homology"/>
<reference evidence="7 8" key="1">
    <citation type="journal article" date="2020" name="Nature">
        <title>Bacterial chemolithoautotrophy via manganese oxidation.</title>
        <authorList>
            <person name="Yu H."/>
            <person name="Leadbetter J.R."/>
        </authorList>
    </citation>
    <scope>NUCLEOTIDE SEQUENCE [LARGE SCALE GENOMIC DNA]</scope>
    <source>
        <strain evidence="7 8">Mn-1</strain>
    </source>
</reference>